<dbReference type="GeneID" id="20640008"/>
<proteinExistence type="predicted"/>
<dbReference type="AlphaFoldDB" id="G4Z826"/>
<dbReference type="KEGG" id="psoj:PHYSODRAFT_285316"/>
<gene>
    <name evidence="1" type="ORF">PHYSODRAFT_285316</name>
</gene>
<evidence type="ECO:0000313" key="1">
    <source>
        <dbReference type="EMBL" id="EGZ19681.1"/>
    </source>
</evidence>
<dbReference type="EMBL" id="JH159153">
    <property type="protein sequence ID" value="EGZ19681.1"/>
    <property type="molecule type" value="Genomic_DNA"/>
</dbReference>
<accession>G4Z826</accession>
<keyword evidence="2" id="KW-1185">Reference proteome</keyword>
<protein>
    <submittedName>
        <fullName evidence="1">Uncharacterized protein</fullName>
    </submittedName>
</protein>
<evidence type="ECO:0000313" key="2">
    <source>
        <dbReference type="Proteomes" id="UP000002640"/>
    </source>
</evidence>
<reference evidence="1 2" key="1">
    <citation type="journal article" date="2006" name="Science">
        <title>Phytophthora genome sequences uncover evolutionary origins and mechanisms of pathogenesis.</title>
        <authorList>
            <person name="Tyler B.M."/>
            <person name="Tripathy S."/>
            <person name="Zhang X."/>
            <person name="Dehal P."/>
            <person name="Jiang R.H."/>
            <person name="Aerts A."/>
            <person name="Arredondo F.D."/>
            <person name="Baxter L."/>
            <person name="Bensasson D."/>
            <person name="Beynon J.L."/>
            <person name="Chapman J."/>
            <person name="Damasceno C.M."/>
            <person name="Dorrance A.E."/>
            <person name="Dou D."/>
            <person name="Dickerman A.W."/>
            <person name="Dubchak I.L."/>
            <person name="Garbelotto M."/>
            <person name="Gijzen M."/>
            <person name="Gordon S.G."/>
            <person name="Govers F."/>
            <person name="Grunwald N.J."/>
            <person name="Huang W."/>
            <person name="Ivors K.L."/>
            <person name="Jones R.W."/>
            <person name="Kamoun S."/>
            <person name="Krampis K."/>
            <person name="Lamour K.H."/>
            <person name="Lee M.K."/>
            <person name="McDonald W.H."/>
            <person name="Medina M."/>
            <person name="Meijer H.J."/>
            <person name="Nordberg E.K."/>
            <person name="Maclean D.J."/>
            <person name="Ospina-Giraldo M.D."/>
            <person name="Morris P.F."/>
            <person name="Phuntumart V."/>
            <person name="Putnam N.H."/>
            <person name="Rash S."/>
            <person name="Rose J.K."/>
            <person name="Sakihama Y."/>
            <person name="Salamov A.A."/>
            <person name="Savidor A."/>
            <person name="Scheuring C.F."/>
            <person name="Smith B.M."/>
            <person name="Sobral B.W."/>
            <person name="Terry A."/>
            <person name="Torto-Alalibo T.A."/>
            <person name="Win J."/>
            <person name="Xu Z."/>
            <person name="Zhang H."/>
            <person name="Grigoriev I.V."/>
            <person name="Rokhsar D.S."/>
            <person name="Boore J.L."/>
        </authorList>
    </citation>
    <scope>NUCLEOTIDE SEQUENCE [LARGE SCALE GENOMIC DNA]</scope>
    <source>
        <strain evidence="1 2">P6497</strain>
    </source>
</reference>
<name>G4Z826_PHYSP</name>
<dbReference type="InParanoid" id="G4Z826"/>
<organism evidence="1 2">
    <name type="scientific">Phytophthora sojae (strain P6497)</name>
    <name type="common">Soybean stem and root rot agent</name>
    <name type="synonym">Phytophthora megasperma f. sp. glycines</name>
    <dbReference type="NCBI Taxonomy" id="1094619"/>
    <lineage>
        <taxon>Eukaryota</taxon>
        <taxon>Sar</taxon>
        <taxon>Stramenopiles</taxon>
        <taxon>Oomycota</taxon>
        <taxon>Peronosporomycetes</taxon>
        <taxon>Peronosporales</taxon>
        <taxon>Peronosporaceae</taxon>
        <taxon>Phytophthora</taxon>
    </lineage>
</organism>
<dbReference type="Proteomes" id="UP000002640">
    <property type="component" value="Unassembled WGS sequence"/>
</dbReference>
<sequence length="108" mass="11591">MKLPCSCTEKDCPHMDDASKIYMSIADAIEILDSNTSSKLSPISVSSSPVSPDDTIGSTWLGAGDYDPFVKMQAFGSDDLVPLDSTASDSDEYPTLEDCASELLELLF</sequence>
<dbReference type="RefSeq" id="XP_009522398.1">
    <property type="nucleotide sequence ID" value="XM_009524103.1"/>
</dbReference>